<proteinExistence type="inferred from homology"/>
<dbReference type="SUPFAM" id="SSF74653">
    <property type="entry name" value="TolA/TonB C-terminal domain"/>
    <property type="match status" value="1"/>
</dbReference>
<dbReference type="RefSeq" id="WP_188606197.1">
    <property type="nucleotide sequence ID" value="NZ_BMIC01000003.1"/>
</dbReference>
<dbReference type="GO" id="GO:0098797">
    <property type="term" value="C:plasma membrane protein complex"/>
    <property type="evidence" value="ECO:0007669"/>
    <property type="project" value="TreeGrafter"/>
</dbReference>
<evidence type="ECO:0000256" key="6">
    <source>
        <dbReference type="ARBA" id="ARBA00022692"/>
    </source>
</evidence>
<dbReference type="PROSITE" id="PS52015">
    <property type="entry name" value="TONB_CTD"/>
    <property type="match status" value="1"/>
</dbReference>
<evidence type="ECO:0000259" key="11">
    <source>
        <dbReference type="PROSITE" id="PS52015"/>
    </source>
</evidence>
<organism evidence="12 13">
    <name type="scientific">Aquaticitalea lipolytica</name>
    <dbReference type="NCBI Taxonomy" id="1247562"/>
    <lineage>
        <taxon>Bacteria</taxon>
        <taxon>Pseudomonadati</taxon>
        <taxon>Bacteroidota</taxon>
        <taxon>Flavobacteriia</taxon>
        <taxon>Flavobacteriales</taxon>
        <taxon>Flavobacteriaceae</taxon>
        <taxon>Aquaticitalea</taxon>
    </lineage>
</organism>
<dbReference type="InterPro" id="IPR037682">
    <property type="entry name" value="TonB_C"/>
</dbReference>
<dbReference type="PANTHER" id="PTHR33446">
    <property type="entry name" value="PROTEIN TONB-RELATED"/>
    <property type="match status" value="1"/>
</dbReference>
<keyword evidence="7" id="KW-0653">Protein transport</keyword>
<dbReference type="GO" id="GO:0055085">
    <property type="term" value="P:transmembrane transport"/>
    <property type="evidence" value="ECO:0007669"/>
    <property type="project" value="InterPro"/>
</dbReference>
<feature type="domain" description="TonB C-terminal" evidence="11">
    <location>
        <begin position="158"/>
        <end position="249"/>
    </location>
</feature>
<dbReference type="Proteomes" id="UP000598120">
    <property type="component" value="Unassembled WGS sequence"/>
</dbReference>
<dbReference type="InterPro" id="IPR006260">
    <property type="entry name" value="TonB/TolA_C"/>
</dbReference>
<comment type="caution">
    <text evidence="12">The sequence shown here is derived from an EMBL/GenBank/DDBJ whole genome shotgun (WGS) entry which is preliminary data.</text>
</comment>
<feature type="transmembrane region" description="Helical" evidence="10">
    <location>
        <begin position="17"/>
        <end position="34"/>
    </location>
</feature>
<gene>
    <name evidence="12" type="ORF">GCM10011531_19650</name>
</gene>
<comment type="similarity">
    <text evidence="2">Belongs to the TonB family.</text>
</comment>
<evidence type="ECO:0000256" key="1">
    <source>
        <dbReference type="ARBA" id="ARBA00004383"/>
    </source>
</evidence>
<evidence type="ECO:0000256" key="2">
    <source>
        <dbReference type="ARBA" id="ARBA00006555"/>
    </source>
</evidence>
<dbReference type="AlphaFoldDB" id="A0A8J2TQ05"/>
<dbReference type="EMBL" id="BMIC01000003">
    <property type="protein sequence ID" value="GFZ88173.1"/>
    <property type="molecule type" value="Genomic_DNA"/>
</dbReference>
<name>A0A8J2TQ05_9FLAO</name>
<keyword evidence="5" id="KW-0997">Cell inner membrane</keyword>
<comment type="subcellular location">
    <subcellularLocation>
        <location evidence="1">Cell inner membrane</location>
        <topology evidence="1">Single-pass membrane protein</topology>
        <orientation evidence="1">Periplasmic side</orientation>
    </subcellularLocation>
</comment>
<dbReference type="InterPro" id="IPR051045">
    <property type="entry name" value="TonB-dependent_transducer"/>
</dbReference>
<dbReference type="Pfam" id="PF03544">
    <property type="entry name" value="TonB_C"/>
    <property type="match status" value="1"/>
</dbReference>
<evidence type="ECO:0000256" key="4">
    <source>
        <dbReference type="ARBA" id="ARBA00022475"/>
    </source>
</evidence>
<evidence type="ECO:0000256" key="9">
    <source>
        <dbReference type="ARBA" id="ARBA00023136"/>
    </source>
</evidence>
<dbReference type="GO" id="GO:0031992">
    <property type="term" value="F:energy transducer activity"/>
    <property type="evidence" value="ECO:0007669"/>
    <property type="project" value="TreeGrafter"/>
</dbReference>
<sequence length="249" mass="27908">MEVKKNPEVAVERNSKLYFAIGLCLTLLFSWQMLEYKSYKVKVKPIEIISFEDSFEEEIPIKSIKTPATSAPQIAIKAGAIKIAENIADVNETFIESSETSQLDVIGKVTNTTGPISKIEDIKVVEVEEDIEIPFAVIESAPIFPGCEKGTKEEIKECFQNKIKEHVISNFIYPELAQDLGIHGKVYVLFAIDKNGVVTNIKTRGPDKILEKEAVRIISLLPKMTPGMQRGKAVKVTYSLPINFKYVER</sequence>
<evidence type="ECO:0000313" key="12">
    <source>
        <dbReference type="EMBL" id="GFZ88173.1"/>
    </source>
</evidence>
<keyword evidence="8 10" id="KW-1133">Transmembrane helix</keyword>
<keyword evidence="4" id="KW-1003">Cell membrane</keyword>
<evidence type="ECO:0000256" key="8">
    <source>
        <dbReference type="ARBA" id="ARBA00022989"/>
    </source>
</evidence>
<protein>
    <submittedName>
        <fullName evidence="12">Protein TonB</fullName>
    </submittedName>
</protein>
<evidence type="ECO:0000313" key="13">
    <source>
        <dbReference type="Proteomes" id="UP000598120"/>
    </source>
</evidence>
<reference evidence="12 13" key="1">
    <citation type="journal article" date="2014" name="Int. J. Syst. Evol. Microbiol.">
        <title>Complete genome sequence of Corynebacterium casei LMG S-19264T (=DSM 44701T), isolated from a smear-ripened cheese.</title>
        <authorList>
            <consortium name="US DOE Joint Genome Institute (JGI-PGF)"/>
            <person name="Walter F."/>
            <person name="Albersmeier A."/>
            <person name="Kalinowski J."/>
            <person name="Ruckert C."/>
        </authorList>
    </citation>
    <scope>NUCLEOTIDE SEQUENCE [LARGE SCALE GENOMIC DNA]</scope>
    <source>
        <strain evidence="12 13">CGMCC 1.15295</strain>
    </source>
</reference>
<accession>A0A8J2TQ05</accession>
<keyword evidence="6 10" id="KW-0812">Transmembrane</keyword>
<keyword evidence="9 10" id="KW-0472">Membrane</keyword>
<evidence type="ECO:0000256" key="10">
    <source>
        <dbReference type="SAM" id="Phobius"/>
    </source>
</evidence>
<keyword evidence="13" id="KW-1185">Reference proteome</keyword>
<evidence type="ECO:0000256" key="3">
    <source>
        <dbReference type="ARBA" id="ARBA00022448"/>
    </source>
</evidence>
<evidence type="ECO:0000256" key="5">
    <source>
        <dbReference type="ARBA" id="ARBA00022519"/>
    </source>
</evidence>
<dbReference type="GO" id="GO:0015031">
    <property type="term" value="P:protein transport"/>
    <property type="evidence" value="ECO:0007669"/>
    <property type="project" value="UniProtKB-KW"/>
</dbReference>
<dbReference type="PANTHER" id="PTHR33446:SF2">
    <property type="entry name" value="PROTEIN TONB"/>
    <property type="match status" value="1"/>
</dbReference>
<dbReference type="NCBIfam" id="TIGR01352">
    <property type="entry name" value="tonB_Cterm"/>
    <property type="match status" value="1"/>
</dbReference>
<dbReference type="Gene3D" id="3.30.1150.10">
    <property type="match status" value="1"/>
</dbReference>
<evidence type="ECO:0000256" key="7">
    <source>
        <dbReference type="ARBA" id="ARBA00022927"/>
    </source>
</evidence>
<keyword evidence="3" id="KW-0813">Transport</keyword>